<comment type="caution">
    <text evidence="1">The sequence shown here is derived from an EMBL/GenBank/DDBJ whole genome shotgun (WGS) entry which is preliminary data.</text>
</comment>
<dbReference type="AlphaFoldDB" id="A0AAD7MM41"/>
<protein>
    <submittedName>
        <fullName evidence="1">Uncharacterized protein</fullName>
    </submittedName>
</protein>
<organism evidence="1 2">
    <name type="scientific">Mycena maculata</name>
    <dbReference type="NCBI Taxonomy" id="230809"/>
    <lineage>
        <taxon>Eukaryota</taxon>
        <taxon>Fungi</taxon>
        <taxon>Dikarya</taxon>
        <taxon>Basidiomycota</taxon>
        <taxon>Agaricomycotina</taxon>
        <taxon>Agaricomycetes</taxon>
        <taxon>Agaricomycetidae</taxon>
        <taxon>Agaricales</taxon>
        <taxon>Marasmiineae</taxon>
        <taxon>Mycenaceae</taxon>
        <taxon>Mycena</taxon>
    </lineage>
</organism>
<name>A0AAD7MM41_9AGAR</name>
<evidence type="ECO:0000313" key="2">
    <source>
        <dbReference type="Proteomes" id="UP001215280"/>
    </source>
</evidence>
<reference evidence="1" key="1">
    <citation type="submission" date="2023-03" db="EMBL/GenBank/DDBJ databases">
        <title>Massive genome expansion in bonnet fungi (Mycena s.s.) driven by repeated elements and novel gene families across ecological guilds.</title>
        <authorList>
            <consortium name="Lawrence Berkeley National Laboratory"/>
            <person name="Harder C.B."/>
            <person name="Miyauchi S."/>
            <person name="Viragh M."/>
            <person name="Kuo A."/>
            <person name="Thoen E."/>
            <person name="Andreopoulos B."/>
            <person name="Lu D."/>
            <person name="Skrede I."/>
            <person name="Drula E."/>
            <person name="Henrissat B."/>
            <person name="Morin E."/>
            <person name="Kohler A."/>
            <person name="Barry K."/>
            <person name="LaButti K."/>
            <person name="Morin E."/>
            <person name="Salamov A."/>
            <person name="Lipzen A."/>
            <person name="Mereny Z."/>
            <person name="Hegedus B."/>
            <person name="Baldrian P."/>
            <person name="Stursova M."/>
            <person name="Weitz H."/>
            <person name="Taylor A."/>
            <person name="Grigoriev I.V."/>
            <person name="Nagy L.G."/>
            <person name="Martin F."/>
            <person name="Kauserud H."/>
        </authorList>
    </citation>
    <scope>NUCLEOTIDE SEQUENCE</scope>
    <source>
        <strain evidence="1">CBHHK188m</strain>
    </source>
</reference>
<sequence length="207" mass="22924">MSSLTISQDLLRVYLAPRDIPLTRSSLPKSSAAIEPLTHYTHVGIATSCSPDGLLKRLALATSDAVLLISVDPKCQSALRTRDAALADFLQAGPMLLGFSMAHIALQIHRDLNVHVRNGIDLSTLCSPSTREPWAPSKVVSRRLYPQESSRKIDCLWYNADEDSEREVALRAWISAMHEPPRLRETFFADPETIGSATPALRTSRHR</sequence>
<proteinExistence type="predicted"/>
<accession>A0AAD7MM41</accession>
<dbReference type="Proteomes" id="UP001215280">
    <property type="component" value="Unassembled WGS sequence"/>
</dbReference>
<dbReference type="EMBL" id="JARJLG010000243">
    <property type="protein sequence ID" value="KAJ7723850.1"/>
    <property type="molecule type" value="Genomic_DNA"/>
</dbReference>
<keyword evidence="2" id="KW-1185">Reference proteome</keyword>
<gene>
    <name evidence="1" type="ORF">DFH07DRAFT_1005104</name>
</gene>
<evidence type="ECO:0000313" key="1">
    <source>
        <dbReference type="EMBL" id="KAJ7723850.1"/>
    </source>
</evidence>